<feature type="domain" description="EF-hand" evidence="3">
    <location>
        <begin position="83"/>
        <end position="118"/>
    </location>
</feature>
<keyword evidence="5" id="KW-1185">Reference proteome</keyword>
<evidence type="ECO:0000313" key="5">
    <source>
        <dbReference type="Proteomes" id="UP000225706"/>
    </source>
</evidence>
<dbReference type="InterPro" id="IPR050230">
    <property type="entry name" value="CALM/Myosin/TropC-like"/>
</dbReference>
<dbReference type="InterPro" id="IPR011992">
    <property type="entry name" value="EF-hand-dom_pair"/>
</dbReference>
<comment type="caution">
    <text evidence="4">The sequence shown here is derived from an EMBL/GenBank/DDBJ whole genome shotgun (WGS) entry which is preliminary data.</text>
</comment>
<sequence length="168" mass="18796">MASTLTETEIDECRDAFNLFDTVGDGKIESTAIGLALRSVHLNPTQAEVDKVLREIDPNGNKRISFEEFLPIMQSCRSRTHKVGYDAFVDSLKVFDTDNNGWISSGELRHVLTGLGEKLSDEDVDALLQGFEENQGLINYEEFVKNLWATTEIKPLLTNAPECELTEV</sequence>
<keyword evidence="2" id="KW-0106">Calcium</keyword>
<dbReference type="EMBL" id="LSMT01000357">
    <property type="protein sequence ID" value="PFX19514.1"/>
    <property type="molecule type" value="Genomic_DNA"/>
</dbReference>
<dbReference type="Proteomes" id="UP000225706">
    <property type="component" value="Unassembled WGS sequence"/>
</dbReference>
<evidence type="ECO:0000256" key="2">
    <source>
        <dbReference type="ARBA" id="ARBA00022837"/>
    </source>
</evidence>
<evidence type="ECO:0000313" key="4">
    <source>
        <dbReference type="EMBL" id="PFX19514.1"/>
    </source>
</evidence>
<dbReference type="Pfam" id="PF13499">
    <property type="entry name" value="EF-hand_7"/>
    <property type="match status" value="2"/>
</dbReference>
<keyword evidence="1" id="KW-0677">Repeat</keyword>
<feature type="domain" description="EF-hand" evidence="3">
    <location>
        <begin position="8"/>
        <end position="43"/>
    </location>
</feature>
<proteinExistence type="predicted"/>
<evidence type="ECO:0000256" key="1">
    <source>
        <dbReference type="ARBA" id="ARBA00022737"/>
    </source>
</evidence>
<dbReference type="CDD" id="cd00051">
    <property type="entry name" value="EFh"/>
    <property type="match status" value="2"/>
</dbReference>
<dbReference type="PANTHER" id="PTHR23048">
    <property type="entry name" value="MYOSIN LIGHT CHAIN 1, 3"/>
    <property type="match status" value="1"/>
</dbReference>
<feature type="domain" description="EF-hand" evidence="3">
    <location>
        <begin position="44"/>
        <end position="79"/>
    </location>
</feature>
<dbReference type="SUPFAM" id="SSF47473">
    <property type="entry name" value="EF-hand"/>
    <property type="match status" value="1"/>
</dbReference>
<dbReference type="SMART" id="SM00054">
    <property type="entry name" value="EFh"/>
    <property type="match status" value="3"/>
</dbReference>
<dbReference type="GO" id="GO:0005509">
    <property type="term" value="F:calcium ion binding"/>
    <property type="evidence" value="ECO:0007669"/>
    <property type="project" value="InterPro"/>
</dbReference>
<organism evidence="4 5">
    <name type="scientific">Stylophora pistillata</name>
    <name type="common">Smooth cauliflower coral</name>
    <dbReference type="NCBI Taxonomy" id="50429"/>
    <lineage>
        <taxon>Eukaryota</taxon>
        <taxon>Metazoa</taxon>
        <taxon>Cnidaria</taxon>
        <taxon>Anthozoa</taxon>
        <taxon>Hexacorallia</taxon>
        <taxon>Scleractinia</taxon>
        <taxon>Astrocoeniina</taxon>
        <taxon>Pocilloporidae</taxon>
        <taxon>Stylophora</taxon>
    </lineage>
</organism>
<name>A0A2B4RM63_STYPI</name>
<dbReference type="OrthoDB" id="26525at2759"/>
<dbReference type="FunFam" id="1.10.238.10:FF:000178">
    <property type="entry name" value="Calmodulin-2 A"/>
    <property type="match status" value="1"/>
</dbReference>
<dbReference type="InterPro" id="IPR018247">
    <property type="entry name" value="EF_Hand_1_Ca_BS"/>
</dbReference>
<dbReference type="STRING" id="50429.A0A2B4RM63"/>
<dbReference type="PROSITE" id="PS50222">
    <property type="entry name" value="EF_HAND_2"/>
    <property type="match status" value="3"/>
</dbReference>
<dbReference type="GO" id="GO:0016460">
    <property type="term" value="C:myosin II complex"/>
    <property type="evidence" value="ECO:0007669"/>
    <property type="project" value="TreeGrafter"/>
</dbReference>
<accession>A0A2B4RM63</accession>
<dbReference type="Gene3D" id="1.10.238.10">
    <property type="entry name" value="EF-hand"/>
    <property type="match status" value="2"/>
</dbReference>
<dbReference type="PROSITE" id="PS00018">
    <property type="entry name" value="EF_HAND_1"/>
    <property type="match status" value="2"/>
</dbReference>
<dbReference type="InterPro" id="IPR002048">
    <property type="entry name" value="EF_hand_dom"/>
</dbReference>
<dbReference type="AlphaFoldDB" id="A0A2B4RM63"/>
<reference evidence="5" key="1">
    <citation type="journal article" date="2017" name="bioRxiv">
        <title>Comparative analysis of the genomes of Stylophora pistillata and Acropora digitifera provides evidence for extensive differences between species of corals.</title>
        <authorList>
            <person name="Voolstra C.R."/>
            <person name="Li Y."/>
            <person name="Liew Y.J."/>
            <person name="Baumgarten S."/>
            <person name="Zoccola D."/>
            <person name="Flot J.-F."/>
            <person name="Tambutte S."/>
            <person name="Allemand D."/>
            <person name="Aranda M."/>
        </authorList>
    </citation>
    <scope>NUCLEOTIDE SEQUENCE [LARGE SCALE GENOMIC DNA]</scope>
</reference>
<protein>
    <submittedName>
        <fullName evidence="4">Myosin-2 essential light chain</fullName>
    </submittedName>
</protein>
<gene>
    <name evidence="4" type="primary">Mlc-c</name>
    <name evidence="4" type="ORF">AWC38_SpisGene16079</name>
</gene>
<evidence type="ECO:0000259" key="3">
    <source>
        <dbReference type="PROSITE" id="PS50222"/>
    </source>
</evidence>
<dbReference type="PANTHER" id="PTHR23048:SF49">
    <property type="entry name" value="FI08416P-RELATED"/>
    <property type="match status" value="1"/>
</dbReference>